<proteinExistence type="predicted"/>
<protein>
    <submittedName>
        <fullName evidence="2">Uncharacterized protein</fullName>
    </submittedName>
</protein>
<dbReference type="EMBL" id="FXTB01000006">
    <property type="protein sequence ID" value="SMO72742.1"/>
    <property type="molecule type" value="Genomic_DNA"/>
</dbReference>
<gene>
    <name evidence="2" type="ORF">SAMN06265379_1066</name>
</gene>
<feature type="compositionally biased region" description="Polar residues" evidence="1">
    <location>
        <begin position="46"/>
        <end position="61"/>
    </location>
</feature>
<name>A0A521DMC0_SACCC</name>
<keyword evidence="3" id="KW-1185">Reference proteome</keyword>
<evidence type="ECO:0000313" key="2">
    <source>
        <dbReference type="EMBL" id="SMO72742.1"/>
    </source>
</evidence>
<dbReference type="RefSeq" id="WP_142533721.1">
    <property type="nucleotide sequence ID" value="NZ_FXTB01000006.1"/>
</dbReference>
<accession>A0A521DMC0</accession>
<evidence type="ECO:0000256" key="1">
    <source>
        <dbReference type="SAM" id="MobiDB-lite"/>
    </source>
</evidence>
<feature type="region of interest" description="Disordered" evidence="1">
    <location>
        <begin position="29"/>
        <end position="72"/>
    </location>
</feature>
<sequence length="72" mass="7782">MKTKIQNKKIYSKPLLEVIDVDFQISMVMDSDFPGGPGDNPPAAQRTPQQGPAQLSNTSADNDPFGGSTPQY</sequence>
<dbReference type="OrthoDB" id="1123434at2"/>
<dbReference type="Proteomes" id="UP000319040">
    <property type="component" value="Unassembled WGS sequence"/>
</dbReference>
<evidence type="ECO:0000313" key="3">
    <source>
        <dbReference type="Proteomes" id="UP000319040"/>
    </source>
</evidence>
<organism evidence="2 3">
    <name type="scientific">Saccharicrinis carchari</name>
    <dbReference type="NCBI Taxonomy" id="1168039"/>
    <lineage>
        <taxon>Bacteria</taxon>
        <taxon>Pseudomonadati</taxon>
        <taxon>Bacteroidota</taxon>
        <taxon>Bacteroidia</taxon>
        <taxon>Marinilabiliales</taxon>
        <taxon>Marinilabiliaceae</taxon>
        <taxon>Saccharicrinis</taxon>
    </lineage>
</organism>
<dbReference type="AlphaFoldDB" id="A0A521DMC0"/>
<reference evidence="2 3" key="1">
    <citation type="submission" date="2017-05" db="EMBL/GenBank/DDBJ databases">
        <authorList>
            <person name="Varghese N."/>
            <person name="Submissions S."/>
        </authorList>
    </citation>
    <scope>NUCLEOTIDE SEQUENCE [LARGE SCALE GENOMIC DNA]</scope>
    <source>
        <strain evidence="2 3">DSM 27040</strain>
    </source>
</reference>